<feature type="domain" description="Bacterial type II secretion system protein E" evidence="2">
    <location>
        <begin position="72"/>
        <end position="360"/>
    </location>
</feature>
<dbReference type="EMBL" id="MASW01000003">
    <property type="protein sequence ID" value="PXY25417.1"/>
    <property type="molecule type" value="Genomic_DNA"/>
</dbReference>
<reference evidence="3 4" key="1">
    <citation type="submission" date="2016-07" db="EMBL/GenBank/DDBJ databases">
        <title>Draft genome sequence of Prauserella muralis DSM 45305, isolated from a mould-covered wall in an indoor environment.</title>
        <authorList>
            <person name="Ruckert C."/>
            <person name="Albersmeier A."/>
            <person name="Jiang C.-L."/>
            <person name="Jiang Y."/>
            <person name="Kalinowski J."/>
            <person name="Schneider O."/>
            <person name="Winkler A."/>
            <person name="Zotchev S.B."/>
        </authorList>
    </citation>
    <scope>NUCLEOTIDE SEQUENCE [LARGE SCALE GENOMIC DNA]</scope>
    <source>
        <strain evidence="3 4">DSM 45305</strain>
    </source>
</reference>
<accession>A0A2V4AVQ6</accession>
<comment type="similarity">
    <text evidence="1">Belongs to the GSP E family.</text>
</comment>
<dbReference type="InterPro" id="IPR001482">
    <property type="entry name" value="T2SS/T4SS_dom"/>
</dbReference>
<dbReference type="PANTHER" id="PTHR30486">
    <property type="entry name" value="TWITCHING MOTILITY PROTEIN PILT"/>
    <property type="match status" value="1"/>
</dbReference>
<dbReference type="Pfam" id="PF00437">
    <property type="entry name" value="T2SSE"/>
    <property type="match status" value="1"/>
</dbReference>
<keyword evidence="4" id="KW-1185">Reference proteome</keyword>
<proteinExistence type="inferred from homology"/>
<evidence type="ECO:0000313" key="4">
    <source>
        <dbReference type="Proteomes" id="UP000249915"/>
    </source>
</evidence>
<evidence type="ECO:0000313" key="3">
    <source>
        <dbReference type="EMBL" id="PXY25417.1"/>
    </source>
</evidence>
<dbReference type="AlphaFoldDB" id="A0A2V4AVQ6"/>
<dbReference type="PANTHER" id="PTHR30486:SF6">
    <property type="entry name" value="TYPE IV PILUS RETRACTATION ATPASE PILT"/>
    <property type="match status" value="1"/>
</dbReference>
<dbReference type="CDD" id="cd01130">
    <property type="entry name" value="VirB11-like_ATPase"/>
    <property type="match status" value="1"/>
</dbReference>
<organism evidence="3 4">
    <name type="scientific">Prauserella muralis</name>
    <dbReference type="NCBI Taxonomy" id="588067"/>
    <lineage>
        <taxon>Bacteria</taxon>
        <taxon>Bacillati</taxon>
        <taxon>Actinomycetota</taxon>
        <taxon>Actinomycetes</taxon>
        <taxon>Pseudonocardiales</taxon>
        <taxon>Pseudonocardiaceae</taxon>
        <taxon>Prauserella</taxon>
    </lineage>
</organism>
<dbReference type="Proteomes" id="UP000249915">
    <property type="component" value="Unassembled WGS sequence"/>
</dbReference>
<evidence type="ECO:0000259" key="2">
    <source>
        <dbReference type="Pfam" id="PF00437"/>
    </source>
</evidence>
<dbReference type="InterPro" id="IPR050921">
    <property type="entry name" value="T4SS_GSP_E_ATPase"/>
</dbReference>
<dbReference type="GO" id="GO:0016887">
    <property type="term" value="F:ATP hydrolysis activity"/>
    <property type="evidence" value="ECO:0007669"/>
    <property type="project" value="InterPro"/>
</dbReference>
<sequence length="441" mass="47100">MVREIREAVAARLEHPDGPRASQQDEQARTQRVVLEEVAGWIRRRAEAGFAPPPVSAERALARAVSAALSGLGVIADLLDRTDVENIHIHGHDVVWLERHDGTLERWPYPVADSDAALIDMLAEMFARLGQTSREFSPAHPIANLRLPGGGPLGARLDAVIEVTDRPRVAIRRHRLVGTRLTDLVGNGTLTQILADFLAAAVRAGCNILVTGGPAAGKTTLLRALCAAIPTPEHVITVEEDYELGLHIDGNRPLVTPLEARQPNAEGVGEITLDDLLKQALRHSPRRVIVGEVRAGEVAAMLRALGNGAAGGMCTLHAGSAEAVFDRIASLGMLAHPPLSSEAAFAWTASAIDLIVHLTKVDDLDASGRERRRRYVTEVLEVGPVGESGRPDATRLFSRAGSGAALPVFAPTLALAGRLAHQGFAPARLQDPPDYPTEAPR</sequence>
<comment type="caution">
    <text evidence="3">The sequence shown here is derived from an EMBL/GenBank/DDBJ whole genome shotgun (WGS) entry which is preliminary data.</text>
</comment>
<dbReference type="SUPFAM" id="SSF52540">
    <property type="entry name" value="P-loop containing nucleoside triphosphate hydrolases"/>
    <property type="match status" value="1"/>
</dbReference>
<protein>
    <submittedName>
        <fullName evidence="3">Secretion system protein E</fullName>
    </submittedName>
</protein>
<dbReference type="Gene3D" id="3.40.50.300">
    <property type="entry name" value="P-loop containing nucleotide triphosphate hydrolases"/>
    <property type="match status" value="1"/>
</dbReference>
<dbReference type="Gene3D" id="3.30.450.380">
    <property type="match status" value="1"/>
</dbReference>
<gene>
    <name evidence="3" type="ORF">BAY60_18760</name>
</gene>
<evidence type="ECO:0000256" key="1">
    <source>
        <dbReference type="ARBA" id="ARBA00006611"/>
    </source>
</evidence>
<name>A0A2V4AVQ6_9PSEU</name>
<dbReference type="InterPro" id="IPR027417">
    <property type="entry name" value="P-loop_NTPase"/>
</dbReference>